<sequence length="52" mass="5692">MRKHENPGKRDGGCTGLTGVAIAFSVSREKGIVCIRGGMKIRRTENRYTPVS</sequence>
<gene>
    <name evidence="1" type="ORF">NB646_04545</name>
</gene>
<dbReference type="Proteomes" id="UP001164819">
    <property type="component" value="Chromosome"/>
</dbReference>
<reference evidence="1" key="1">
    <citation type="journal article" date="2022" name="Front. Microbiol.">
        <title>New perspectives on an old grouping: The genomic and phenotypic variability of Oxalobacter formigenes and the implications for calcium oxalate stone prevention.</title>
        <authorList>
            <person name="Chmiel J.A."/>
            <person name="Carr C."/>
            <person name="Stuivenberg G.A."/>
            <person name="Venema R."/>
            <person name="Chanyi R.M."/>
            <person name="Al K.F."/>
            <person name="Giguere D."/>
            <person name="Say H."/>
            <person name="Akouris P.P."/>
            <person name="Dominguez Romero S.A."/>
            <person name="Kwong A."/>
            <person name="Tai V."/>
            <person name="Koval S.F."/>
            <person name="Razvi H."/>
            <person name="Bjazevic J."/>
            <person name="Burton J.P."/>
        </authorList>
    </citation>
    <scope>NUCLEOTIDE SEQUENCE</scope>
    <source>
        <strain evidence="1">OxK</strain>
    </source>
</reference>
<name>A0A9E9LFC1_9BURK</name>
<dbReference type="EMBL" id="CP098251">
    <property type="protein sequence ID" value="WAV91992.1"/>
    <property type="molecule type" value="Genomic_DNA"/>
</dbReference>
<protein>
    <submittedName>
        <fullName evidence="1">Uncharacterized protein</fullName>
    </submittedName>
</protein>
<dbReference type="RefSeq" id="WP_269307104.1">
    <property type="nucleotide sequence ID" value="NZ_CP098249.1"/>
</dbReference>
<dbReference type="AlphaFoldDB" id="A0A9E9LFC1"/>
<organism evidence="1">
    <name type="scientific">Oxalobacter aliiformigenes</name>
    <dbReference type="NCBI Taxonomy" id="2946593"/>
    <lineage>
        <taxon>Bacteria</taxon>
        <taxon>Pseudomonadati</taxon>
        <taxon>Pseudomonadota</taxon>
        <taxon>Betaproteobacteria</taxon>
        <taxon>Burkholderiales</taxon>
        <taxon>Oxalobacteraceae</taxon>
        <taxon>Oxalobacter</taxon>
    </lineage>
</organism>
<accession>A0A9E9LFC1</accession>
<evidence type="ECO:0000313" key="1">
    <source>
        <dbReference type="EMBL" id="WAV91992.1"/>
    </source>
</evidence>
<proteinExistence type="predicted"/>